<reference evidence="1" key="1">
    <citation type="journal article" date="2023" name="G3 (Bethesda)">
        <title>A reference genome for the long-term kleptoplast-retaining sea slug Elysia crispata morphotype clarki.</title>
        <authorList>
            <person name="Eastman K.E."/>
            <person name="Pendleton A.L."/>
            <person name="Shaikh M.A."/>
            <person name="Suttiyut T."/>
            <person name="Ogas R."/>
            <person name="Tomko P."/>
            <person name="Gavelis G."/>
            <person name="Widhalm J.R."/>
            <person name="Wisecaver J.H."/>
        </authorList>
    </citation>
    <scope>NUCLEOTIDE SEQUENCE</scope>
    <source>
        <strain evidence="1">ECLA1</strain>
    </source>
</reference>
<accession>A0AAE0YCS4</accession>
<evidence type="ECO:0000313" key="1">
    <source>
        <dbReference type="EMBL" id="KAK3740133.1"/>
    </source>
</evidence>
<dbReference type="Proteomes" id="UP001283361">
    <property type="component" value="Unassembled WGS sequence"/>
</dbReference>
<sequence>MMSTPDASSLGKISFYITFSVPPLFYLKTRLRCHLKASNACVCCCLPHRGQAPHCASAVWGVSRAANSSGGGSIKLQQPALPPGSKENCRRRTTFSGRINQI</sequence>
<dbReference type="EMBL" id="JAWDGP010006485">
    <property type="protein sequence ID" value="KAK3740133.1"/>
    <property type="molecule type" value="Genomic_DNA"/>
</dbReference>
<dbReference type="AlphaFoldDB" id="A0AAE0YCS4"/>
<protein>
    <submittedName>
        <fullName evidence="1">Uncharacterized protein</fullName>
    </submittedName>
</protein>
<name>A0AAE0YCS4_9GAST</name>
<keyword evidence="2" id="KW-1185">Reference proteome</keyword>
<proteinExistence type="predicted"/>
<comment type="caution">
    <text evidence="1">The sequence shown here is derived from an EMBL/GenBank/DDBJ whole genome shotgun (WGS) entry which is preliminary data.</text>
</comment>
<gene>
    <name evidence="1" type="ORF">RRG08_017123</name>
</gene>
<organism evidence="1 2">
    <name type="scientific">Elysia crispata</name>
    <name type="common">lettuce slug</name>
    <dbReference type="NCBI Taxonomy" id="231223"/>
    <lineage>
        <taxon>Eukaryota</taxon>
        <taxon>Metazoa</taxon>
        <taxon>Spiralia</taxon>
        <taxon>Lophotrochozoa</taxon>
        <taxon>Mollusca</taxon>
        <taxon>Gastropoda</taxon>
        <taxon>Heterobranchia</taxon>
        <taxon>Euthyneura</taxon>
        <taxon>Panpulmonata</taxon>
        <taxon>Sacoglossa</taxon>
        <taxon>Placobranchoidea</taxon>
        <taxon>Plakobranchidae</taxon>
        <taxon>Elysia</taxon>
    </lineage>
</organism>
<evidence type="ECO:0000313" key="2">
    <source>
        <dbReference type="Proteomes" id="UP001283361"/>
    </source>
</evidence>